<protein>
    <submittedName>
        <fullName evidence="2">DUF1684 domain-containing protein</fullName>
    </submittedName>
</protein>
<dbReference type="AlphaFoldDB" id="A0A4Q1CLM2"/>
<evidence type="ECO:0000313" key="3">
    <source>
        <dbReference type="Proteomes" id="UP000290204"/>
    </source>
</evidence>
<dbReference type="PANTHER" id="PTHR41913">
    <property type="entry name" value="DUF1684 DOMAIN-CONTAINING PROTEIN"/>
    <property type="match status" value="1"/>
</dbReference>
<sequence length="193" mass="22353">MKYLLLILFCIPIVTTAQTSYEDSVTVFLKKYVTDHEVVTGADKQKLKFFPVSKQYRITASFEKKENSAWFWMNTSGKEKKQYRVFGVLYFQLNDSLLTLQVYQSRNLLSSEKYKDYLFIPFTDKTSGIESYGGGRYIDLVLSDIVNKTYTIDFNKAYNPYCAYTTGYNCPIPPQENDLQVAIKAGEMNYGKH</sequence>
<dbReference type="Pfam" id="PF07920">
    <property type="entry name" value="DUF1684"/>
    <property type="match status" value="1"/>
</dbReference>
<organism evidence="2 3">
    <name type="scientific">Lacibacter luteus</name>
    <dbReference type="NCBI Taxonomy" id="2508719"/>
    <lineage>
        <taxon>Bacteria</taxon>
        <taxon>Pseudomonadati</taxon>
        <taxon>Bacteroidota</taxon>
        <taxon>Chitinophagia</taxon>
        <taxon>Chitinophagales</taxon>
        <taxon>Chitinophagaceae</taxon>
        <taxon>Lacibacter</taxon>
    </lineage>
</organism>
<reference evidence="2 3" key="1">
    <citation type="submission" date="2019-01" db="EMBL/GenBank/DDBJ databases">
        <title>Lacibacter sp. strain TTM-7.</title>
        <authorList>
            <person name="Chen W.-M."/>
        </authorList>
    </citation>
    <scope>NUCLEOTIDE SEQUENCE [LARGE SCALE GENOMIC DNA]</scope>
    <source>
        <strain evidence="2 3">TTM-7</strain>
    </source>
</reference>
<dbReference type="Proteomes" id="UP000290204">
    <property type="component" value="Unassembled WGS sequence"/>
</dbReference>
<comment type="caution">
    <text evidence="2">The sequence shown here is derived from an EMBL/GenBank/DDBJ whole genome shotgun (WGS) entry which is preliminary data.</text>
</comment>
<feature type="signal peptide" evidence="1">
    <location>
        <begin position="1"/>
        <end position="19"/>
    </location>
</feature>
<keyword evidence="3" id="KW-1185">Reference proteome</keyword>
<keyword evidence="1" id="KW-0732">Signal</keyword>
<evidence type="ECO:0000313" key="2">
    <source>
        <dbReference type="EMBL" id="RXK61903.1"/>
    </source>
</evidence>
<dbReference type="EMBL" id="SDHW01000001">
    <property type="protein sequence ID" value="RXK61903.1"/>
    <property type="molecule type" value="Genomic_DNA"/>
</dbReference>
<evidence type="ECO:0000256" key="1">
    <source>
        <dbReference type="SAM" id="SignalP"/>
    </source>
</evidence>
<accession>A0A4Q1CLM2</accession>
<name>A0A4Q1CLM2_9BACT</name>
<dbReference type="RefSeq" id="WP_129129275.1">
    <property type="nucleotide sequence ID" value="NZ_SDHW01000001.1"/>
</dbReference>
<feature type="chain" id="PRO_5020702520" evidence="1">
    <location>
        <begin position="20"/>
        <end position="193"/>
    </location>
</feature>
<proteinExistence type="predicted"/>
<gene>
    <name evidence="2" type="ORF">ESA94_02490</name>
</gene>
<dbReference type="OrthoDB" id="5493262at2"/>
<dbReference type="PANTHER" id="PTHR41913:SF1">
    <property type="entry name" value="DUF1684 DOMAIN-CONTAINING PROTEIN"/>
    <property type="match status" value="1"/>
</dbReference>
<dbReference type="InterPro" id="IPR012467">
    <property type="entry name" value="DUF1684"/>
</dbReference>